<protein>
    <submittedName>
        <fullName evidence="2">Uncharacterized protein</fullName>
    </submittedName>
</protein>
<keyword evidence="1" id="KW-0812">Transmembrane</keyword>
<keyword evidence="1" id="KW-0472">Membrane</keyword>
<keyword evidence="1" id="KW-1133">Transmembrane helix</keyword>
<proteinExistence type="predicted"/>
<dbReference type="EMBL" id="VISQ01000001">
    <property type="protein sequence ID" value="TVZ71791.1"/>
    <property type="molecule type" value="Genomic_DNA"/>
</dbReference>
<feature type="transmembrane region" description="Helical" evidence="1">
    <location>
        <begin position="35"/>
        <end position="56"/>
    </location>
</feature>
<reference evidence="2" key="1">
    <citation type="submission" date="2019-06" db="EMBL/GenBank/DDBJ databases">
        <authorList>
            <person name="Deangelis K."/>
            <person name="Huntemann M."/>
            <person name="Clum A."/>
            <person name="Pillay M."/>
            <person name="Palaniappan K."/>
            <person name="Varghese N."/>
            <person name="Mikhailova N."/>
            <person name="Stamatis D."/>
            <person name="Reddy T."/>
            <person name="Daum C."/>
            <person name="Shapiro N."/>
            <person name="Ivanova N."/>
            <person name="Kyrpides N."/>
            <person name="Woyke T."/>
        </authorList>
    </citation>
    <scope>NUCLEOTIDE SEQUENCE [LARGE SCALE GENOMIC DNA]</scope>
    <source>
        <strain evidence="2">128R</strain>
    </source>
</reference>
<comment type="caution">
    <text evidence="2">The sequence shown here is derived from an EMBL/GenBank/DDBJ whole genome shotgun (WGS) entry which is preliminary data.</text>
</comment>
<sequence>MCGDGVVKQAYESALLLNHLRQIKTISLFISRWQFILDINVETVVFFLITWCYAINTYLS</sequence>
<dbReference type="AlphaFoldDB" id="A0A542BQ33"/>
<evidence type="ECO:0000313" key="2">
    <source>
        <dbReference type="EMBL" id="TVZ71791.1"/>
    </source>
</evidence>
<organism evidence="2">
    <name type="scientific">Serratia fonticola</name>
    <dbReference type="NCBI Taxonomy" id="47917"/>
    <lineage>
        <taxon>Bacteria</taxon>
        <taxon>Pseudomonadati</taxon>
        <taxon>Pseudomonadota</taxon>
        <taxon>Gammaproteobacteria</taxon>
        <taxon>Enterobacterales</taxon>
        <taxon>Yersiniaceae</taxon>
        <taxon>Serratia</taxon>
    </lineage>
</organism>
<reference evidence="2" key="2">
    <citation type="submission" date="2019-08" db="EMBL/GenBank/DDBJ databases">
        <title>Investigation of anaerobic lignin degradation for improved lignocellulosic biofuels.</title>
        <authorList>
            <person name="Deangelis K.PhD."/>
        </authorList>
    </citation>
    <scope>NUCLEOTIDE SEQUENCE [LARGE SCALE GENOMIC DNA]</scope>
    <source>
        <strain evidence="2">128R</strain>
    </source>
</reference>
<name>A0A542BQ33_SERFO</name>
<gene>
    <name evidence="2" type="ORF">FHU10_4443</name>
</gene>
<evidence type="ECO:0000256" key="1">
    <source>
        <dbReference type="SAM" id="Phobius"/>
    </source>
</evidence>
<accession>A0A542BQ33</accession>